<dbReference type="OrthoDB" id="9808936at2"/>
<evidence type="ECO:0000256" key="2">
    <source>
        <dbReference type="ARBA" id="ARBA00022618"/>
    </source>
</evidence>
<evidence type="ECO:0000256" key="3">
    <source>
        <dbReference type="ARBA" id="ARBA00022676"/>
    </source>
</evidence>
<comment type="function">
    <text evidence="10">Cell wall formation. Catalyzes the transfer of a GlcNAc subunit on undecaprenyl-pyrophosphoryl-MurNAc-pentapeptide (lipid intermediate I) to form undecaprenyl-pyrophosphoryl-MurNAc-(pentapeptide)GlcNAc (lipid intermediate II).</text>
</comment>
<comment type="subcellular location">
    <subcellularLocation>
        <location evidence="10">Cell membrane</location>
        <topology evidence="10">Peripheral membrane protein</topology>
        <orientation evidence="10">Cytoplasmic side</orientation>
    </subcellularLocation>
</comment>
<keyword evidence="1 10" id="KW-1003">Cell membrane</keyword>
<dbReference type="EC" id="2.4.1.227" evidence="10"/>
<dbReference type="GO" id="GO:0008360">
    <property type="term" value="P:regulation of cell shape"/>
    <property type="evidence" value="ECO:0007669"/>
    <property type="project" value="UniProtKB-KW"/>
</dbReference>
<keyword evidence="6 10" id="KW-0573">Peptidoglycan synthesis</keyword>
<dbReference type="UniPathway" id="UPA00219"/>
<feature type="binding site" evidence="10">
    <location>
        <position position="286"/>
    </location>
    <ligand>
        <name>UDP-N-acetyl-alpha-D-glucosamine</name>
        <dbReference type="ChEBI" id="CHEBI:57705"/>
    </ligand>
</feature>
<gene>
    <name evidence="10 13" type="primary">murG</name>
    <name evidence="13" type="ORF">D9V64_01100</name>
</gene>
<comment type="catalytic activity">
    <reaction evidence="10">
        <text>di-trans,octa-cis-undecaprenyl diphospho-N-acetyl-alpha-D-muramoyl-L-alanyl-D-glutamyl-meso-2,6-diaminopimeloyl-D-alanyl-D-alanine + UDP-N-acetyl-alpha-D-glucosamine = di-trans,octa-cis-undecaprenyl diphospho-[N-acetyl-alpha-D-glucosaminyl-(1-&gt;4)]-N-acetyl-alpha-D-muramoyl-L-alanyl-D-glutamyl-meso-2,6-diaminopimeloyl-D-alanyl-D-alanine + UDP + H(+)</text>
        <dbReference type="Rhea" id="RHEA:31227"/>
        <dbReference type="ChEBI" id="CHEBI:15378"/>
        <dbReference type="ChEBI" id="CHEBI:57705"/>
        <dbReference type="ChEBI" id="CHEBI:58223"/>
        <dbReference type="ChEBI" id="CHEBI:61387"/>
        <dbReference type="ChEBI" id="CHEBI:61388"/>
        <dbReference type="EC" id="2.4.1.227"/>
    </reaction>
</comment>
<comment type="pathway">
    <text evidence="10">Cell wall biogenesis; peptidoglycan biosynthesis.</text>
</comment>
<dbReference type="SUPFAM" id="SSF53756">
    <property type="entry name" value="UDP-Glycosyltransferase/glycogen phosphorylase"/>
    <property type="match status" value="1"/>
</dbReference>
<dbReference type="PANTHER" id="PTHR21015">
    <property type="entry name" value="UDP-N-ACETYLGLUCOSAMINE--N-ACETYLMURAMYL-(PENTAPEPTIDE) PYROPHOSPHORYL-UNDECAPRENOL N-ACETYLGLUCOSAMINE TRANSFERASE 1"/>
    <property type="match status" value="1"/>
</dbReference>
<comment type="similarity">
    <text evidence="10">Belongs to the glycosyltransferase 28 family. MurG subfamily.</text>
</comment>
<dbReference type="RefSeq" id="WP_158366476.1">
    <property type="nucleotide sequence ID" value="NZ_CP034885.1"/>
</dbReference>
<dbReference type="Pfam" id="PF04101">
    <property type="entry name" value="Glyco_tran_28_C"/>
    <property type="match status" value="1"/>
</dbReference>
<reference evidence="13 14" key="1">
    <citation type="submission" date="2018-12" db="EMBL/GenBank/DDBJ databases">
        <authorList>
            <person name="Chong R.A."/>
        </authorList>
    </citation>
    <scope>NUCLEOTIDE SEQUENCE [LARGE SCALE GENOMIC DNA]</scope>
    <source>
        <strain evidence="13 14">Ane</strain>
    </source>
</reference>
<dbReference type="NCBIfam" id="TIGR01133">
    <property type="entry name" value="murG"/>
    <property type="match status" value="1"/>
</dbReference>
<dbReference type="GO" id="GO:0051301">
    <property type="term" value="P:cell division"/>
    <property type="evidence" value="ECO:0007669"/>
    <property type="project" value="UniProtKB-KW"/>
</dbReference>
<dbReference type="CDD" id="cd03785">
    <property type="entry name" value="GT28_MurG"/>
    <property type="match status" value="1"/>
</dbReference>
<feature type="binding site" evidence="10">
    <location>
        <position position="189"/>
    </location>
    <ligand>
        <name>UDP-N-acetyl-alpha-D-glucosamine</name>
        <dbReference type="ChEBI" id="CHEBI:57705"/>
    </ligand>
</feature>
<evidence type="ECO:0000259" key="11">
    <source>
        <dbReference type="Pfam" id="PF03033"/>
    </source>
</evidence>
<evidence type="ECO:0000256" key="8">
    <source>
        <dbReference type="ARBA" id="ARBA00023306"/>
    </source>
</evidence>
<evidence type="ECO:0000313" key="13">
    <source>
        <dbReference type="EMBL" id="QCI18767.1"/>
    </source>
</evidence>
<evidence type="ECO:0000256" key="10">
    <source>
        <dbReference type="HAMAP-Rule" id="MF_00033"/>
    </source>
</evidence>
<keyword evidence="9 10" id="KW-0961">Cell wall biogenesis/degradation</keyword>
<dbReference type="Gene3D" id="3.40.50.2000">
    <property type="entry name" value="Glycogen Phosphorylase B"/>
    <property type="match status" value="2"/>
</dbReference>
<reference evidence="13 14" key="2">
    <citation type="submission" date="2019-05" db="EMBL/GenBank/DDBJ databases">
        <title>Genome evolution of the obligate endosymbiont Buchnera aphidicola.</title>
        <authorList>
            <person name="Moran N.A."/>
        </authorList>
    </citation>
    <scope>NUCLEOTIDE SEQUENCE [LARGE SCALE GENOMIC DNA]</scope>
    <source>
        <strain evidence="13 14">Ane</strain>
    </source>
</reference>
<evidence type="ECO:0000256" key="4">
    <source>
        <dbReference type="ARBA" id="ARBA00022679"/>
    </source>
</evidence>
<dbReference type="GO" id="GO:0051991">
    <property type="term" value="F:UDP-N-acetyl-D-glucosamine:N-acetylmuramoyl-L-alanyl-D-glutamyl-meso-2,6-diaminopimelyl-D-alanyl-D-alanine-diphosphoundecaprenol 4-beta-N-acetylglucosaminlytransferase activity"/>
    <property type="evidence" value="ECO:0007669"/>
    <property type="project" value="RHEA"/>
</dbReference>
<feature type="domain" description="Glycosyl transferase family 28 C-terminal" evidence="12">
    <location>
        <begin position="183"/>
        <end position="341"/>
    </location>
</feature>
<proteinExistence type="inferred from homology"/>
<dbReference type="GO" id="GO:0050511">
    <property type="term" value="F:undecaprenyldiphospho-muramoylpentapeptide beta-N-acetylglucosaminyltransferase activity"/>
    <property type="evidence" value="ECO:0007669"/>
    <property type="project" value="UniProtKB-UniRule"/>
</dbReference>
<dbReference type="EMBL" id="CP034885">
    <property type="protein sequence ID" value="QCI18767.1"/>
    <property type="molecule type" value="Genomic_DNA"/>
</dbReference>
<feature type="binding site" evidence="10">
    <location>
        <position position="125"/>
    </location>
    <ligand>
        <name>UDP-N-acetyl-alpha-D-glucosamine</name>
        <dbReference type="ChEBI" id="CHEBI:57705"/>
    </ligand>
</feature>
<dbReference type="GO" id="GO:0009252">
    <property type="term" value="P:peptidoglycan biosynthetic process"/>
    <property type="evidence" value="ECO:0007669"/>
    <property type="project" value="UniProtKB-UniRule"/>
</dbReference>
<dbReference type="Proteomes" id="UP000298791">
    <property type="component" value="Chromosome"/>
</dbReference>
<dbReference type="Pfam" id="PF03033">
    <property type="entry name" value="Glyco_transf_28"/>
    <property type="match status" value="1"/>
</dbReference>
<feature type="binding site" evidence="10">
    <location>
        <position position="161"/>
    </location>
    <ligand>
        <name>UDP-N-acetyl-alpha-D-glucosamine</name>
        <dbReference type="ChEBI" id="CHEBI:57705"/>
    </ligand>
</feature>
<evidence type="ECO:0000313" key="14">
    <source>
        <dbReference type="Proteomes" id="UP000298791"/>
    </source>
</evidence>
<protein>
    <recommendedName>
        <fullName evidence="10">UDP-N-acetylglucosamine--N-acetylmuramyl-(pentapeptide) pyrophosphoryl-undecaprenol N-acetylglucosamine transferase</fullName>
        <ecNumber evidence="10">2.4.1.227</ecNumber>
    </recommendedName>
    <alternativeName>
        <fullName evidence="10">Undecaprenyl-PP-MurNAc-pentapeptide-UDPGlcNAc GlcNAc transferase</fullName>
    </alternativeName>
</protein>
<organism evidence="13 14">
    <name type="scientific">Buchnera aphidicola</name>
    <name type="common">Aphis nerii</name>
    <dbReference type="NCBI Taxonomy" id="1241835"/>
    <lineage>
        <taxon>Bacteria</taxon>
        <taxon>Pseudomonadati</taxon>
        <taxon>Pseudomonadota</taxon>
        <taxon>Gammaproteobacteria</taxon>
        <taxon>Enterobacterales</taxon>
        <taxon>Erwiniaceae</taxon>
        <taxon>Buchnera</taxon>
    </lineage>
</organism>
<evidence type="ECO:0000256" key="6">
    <source>
        <dbReference type="ARBA" id="ARBA00022984"/>
    </source>
</evidence>
<dbReference type="InterPro" id="IPR004276">
    <property type="entry name" value="GlycoTrans_28_N"/>
</dbReference>
<dbReference type="PANTHER" id="PTHR21015:SF22">
    <property type="entry name" value="GLYCOSYLTRANSFERASE"/>
    <property type="match status" value="1"/>
</dbReference>
<keyword evidence="5 10" id="KW-0133">Cell shape</keyword>
<feature type="domain" description="Glycosyltransferase family 28 N-terminal" evidence="11">
    <location>
        <begin position="6"/>
        <end position="141"/>
    </location>
</feature>
<feature type="binding site" evidence="10">
    <location>
        <begin position="261"/>
        <end position="266"/>
    </location>
    <ligand>
        <name>UDP-N-acetyl-alpha-D-glucosamine</name>
        <dbReference type="ChEBI" id="CHEBI:57705"/>
    </ligand>
</feature>
<feature type="binding site" evidence="10">
    <location>
        <begin position="13"/>
        <end position="15"/>
    </location>
    <ligand>
        <name>UDP-N-acetyl-alpha-D-glucosamine</name>
        <dbReference type="ChEBI" id="CHEBI:57705"/>
    </ligand>
</feature>
<sequence>MHSKKIIIIAGGSGGHVFPGITIANYLIKHGWEVNWIGTKNKIESEVVPKNNIKIHFIQINGLRNTNLKNLIYSPIYILKSYLKVKKIINNYFPNIILGMGGYVSGPGCLAAWSSKIPFILHEQNKIPGITNRILSKISTKNMQAFSGALKNAEVVGNPIRENIIQIKPPINRFKNRSGPLRILIIGGSQGASIFNSILPKIPLFLKSKVIIWHQTGKKELEKTQKKYQKYGLHQHIIDDFIENIASAYEWADLVISRSGALTVSEISSVGLGSILIPYPHKDQQQLLNAQDLKKNGAAKIIDQSKFNIENVVKILNSLDRYKLFIMAKKAFSLRVKDSTKKIFKIINNITEKQILNN</sequence>
<keyword evidence="8 10" id="KW-0131">Cell cycle</keyword>
<dbReference type="GO" id="GO:0005886">
    <property type="term" value="C:plasma membrane"/>
    <property type="evidence" value="ECO:0007669"/>
    <property type="project" value="UniProtKB-SubCell"/>
</dbReference>
<evidence type="ECO:0000256" key="7">
    <source>
        <dbReference type="ARBA" id="ARBA00023136"/>
    </source>
</evidence>
<dbReference type="GO" id="GO:0071555">
    <property type="term" value="P:cell wall organization"/>
    <property type="evidence" value="ECO:0007669"/>
    <property type="project" value="UniProtKB-KW"/>
</dbReference>
<keyword evidence="4 10" id="KW-0808">Transferase</keyword>
<accession>A0A4D6XU60</accession>
<name>A0A4D6XU60_9GAMM</name>
<dbReference type="InterPro" id="IPR007235">
    <property type="entry name" value="Glyco_trans_28_C"/>
</dbReference>
<evidence type="ECO:0000256" key="5">
    <source>
        <dbReference type="ARBA" id="ARBA00022960"/>
    </source>
</evidence>
<feature type="binding site" evidence="10">
    <location>
        <position position="242"/>
    </location>
    <ligand>
        <name>UDP-N-acetyl-alpha-D-glucosamine</name>
        <dbReference type="ChEBI" id="CHEBI:57705"/>
    </ligand>
</feature>
<dbReference type="GO" id="GO:0005975">
    <property type="term" value="P:carbohydrate metabolic process"/>
    <property type="evidence" value="ECO:0007669"/>
    <property type="project" value="InterPro"/>
</dbReference>
<evidence type="ECO:0000256" key="1">
    <source>
        <dbReference type="ARBA" id="ARBA00022475"/>
    </source>
</evidence>
<dbReference type="AlphaFoldDB" id="A0A4D6XU60"/>
<keyword evidence="3 10" id="KW-0328">Glycosyltransferase</keyword>
<dbReference type="InterPro" id="IPR006009">
    <property type="entry name" value="GlcNAc_MurG"/>
</dbReference>
<keyword evidence="7 10" id="KW-0472">Membrane</keyword>
<evidence type="ECO:0000259" key="12">
    <source>
        <dbReference type="Pfam" id="PF04101"/>
    </source>
</evidence>
<evidence type="ECO:0000256" key="9">
    <source>
        <dbReference type="ARBA" id="ARBA00023316"/>
    </source>
</evidence>
<keyword evidence="2 10" id="KW-0132">Cell division</keyword>
<dbReference type="HAMAP" id="MF_00033">
    <property type="entry name" value="MurG"/>
    <property type="match status" value="1"/>
</dbReference>